<dbReference type="EMBL" id="QTTT01000001">
    <property type="protein sequence ID" value="REE99098.1"/>
    <property type="molecule type" value="Genomic_DNA"/>
</dbReference>
<keyword evidence="2" id="KW-1185">Reference proteome</keyword>
<protein>
    <submittedName>
        <fullName evidence="1">Uncharacterized protein</fullName>
    </submittedName>
</protein>
<gene>
    <name evidence="1" type="ORF">DFJ69_4603</name>
</gene>
<sequence length="59" mass="6092">MVGAGARTTTNAEQAIWSVTGGPVASKLRDEEALTSLVTLEALDRRGLRPGLVKSGSVP</sequence>
<name>A0A3D9STH7_9ACTN</name>
<accession>A0A3D9STH7</accession>
<dbReference type="Proteomes" id="UP000256661">
    <property type="component" value="Unassembled WGS sequence"/>
</dbReference>
<dbReference type="AlphaFoldDB" id="A0A3D9STH7"/>
<evidence type="ECO:0000313" key="1">
    <source>
        <dbReference type="EMBL" id="REE99098.1"/>
    </source>
</evidence>
<proteinExistence type="predicted"/>
<comment type="caution">
    <text evidence="1">The sequence shown here is derived from an EMBL/GenBank/DDBJ whole genome shotgun (WGS) entry which is preliminary data.</text>
</comment>
<reference evidence="1 2" key="1">
    <citation type="submission" date="2018-08" db="EMBL/GenBank/DDBJ databases">
        <title>Sequencing the genomes of 1000 actinobacteria strains.</title>
        <authorList>
            <person name="Klenk H.-P."/>
        </authorList>
    </citation>
    <scope>NUCLEOTIDE SEQUENCE [LARGE SCALE GENOMIC DNA]</scope>
    <source>
        <strain evidence="1 2">DSM 43927</strain>
    </source>
</reference>
<organism evidence="1 2">
    <name type="scientific">Thermomonospora umbrina</name>
    <dbReference type="NCBI Taxonomy" id="111806"/>
    <lineage>
        <taxon>Bacteria</taxon>
        <taxon>Bacillati</taxon>
        <taxon>Actinomycetota</taxon>
        <taxon>Actinomycetes</taxon>
        <taxon>Streptosporangiales</taxon>
        <taxon>Thermomonosporaceae</taxon>
        <taxon>Thermomonospora</taxon>
    </lineage>
</organism>
<evidence type="ECO:0000313" key="2">
    <source>
        <dbReference type="Proteomes" id="UP000256661"/>
    </source>
</evidence>